<evidence type="ECO:0000313" key="9">
    <source>
        <dbReference type="Proteomes" id="UP001595908"/>
    </source>
</evidence>
<dbReference type="CDD" id="cd17324">
    <property type="entry name" value="MFS_NepI_like"/>
    <property type="match status" value="1"/>
</dbReference>
<comment type="subcellular location">
    <subcellularLocation>
        <location evidence="1">Cell membrane</location>
        <topology evidence="1">Multi-pass membrane protein</topology>
    </subcellularLocation>
</comment>
<evidence type="ECO:0000259" key="7">
    <source>
        <dbReference type="PROSITE" id="PS50850"/>
    </source>
</evidence>
<evidence type="ECO:0000313" key="8">
    <source>
        <dbReference type="EMBL" id="MFC4978917.1"/>
    </source>
</evidence>
<dbReference type="GeneID" id="31233048"/>
<feature type="transmembrane region" description="Helical" evidence="6">
    <location>
        <begin position="145"/>
        <end position="167"/>
    </location>
</feature>
<feature type="transmembrane region" description="Helical" evidence="6">
    <location>
        <begin position="58"/>
        <end position="79"/>
    </location>
</feature>
<dbReference type="InterPro" id="IPR020846">
    <property type="entry name" value="MFS_dom"/>
</dbReference>
<feature type="transmembrane region" description="Helical" evidence="6">
    <location>
        <begin position="343"/>
        <end position="364"/>
    </location>
</feature>
<feature type="domain" description="Major facilitator superfamily (MFS) profile" evidence="7">
    <location>
        <begin position="20"/>
        <end position="395"/>
    </location>
</feature>
<feature type="transmembrane region" description="Helical" evidence="6">
    <location>
        <begin position="206"/>
        <end position="233"/>
    </location>
</feature>
<keyword evidence="9" id="KW-1185">Reference proteome</keyword>
<feature type="transmembrane region" description="Helical" evidence="6">
    <location>
        <begin position="86"/>
        <end position="110"/>
    </location>
</feature>
<protein>
    <submittedName>
        <fullName evidence="8">MFS transporter</fullName>
    </submittedName>
</protein>
<evidence type="ECO:0000256" key="2">
    <source>
        <dbReference type="ARBA" id="ARBA00022475"/>
    </source>
</evidence>
<keyword evidence="5 6" id="KW-0472">Membrane</keyword>
<dbReference type="PANTHER" id="PTHR43124:SF3">
    <property type="entry name" value="CHLORAMPHENICOL EFFLUX PUMP RV0191"/>
    <property type="match status" value="1"/>
</dbReference>
<dbReference type="EMBL" id="JBHSJE010000002">
    <property type="protein sequence ID" value="MFC4978917.1"/>
    <property type="molecule type" value="Genomic_DNA"/>
</dbReference>
<feature type="transmembrane region" description="Helical" evidence="6">
    <location>
        <begin position="173"/>
        <end position="194"/>
    </location>
</feature>
<dbReference type="PANTHER" id="PTHR43124">
    <property type="entry name" value="PURINE EFFLUX PUMP PBUE"/>
    <property type="match status" value="1"/>
</dbReference>
<dbReference type="PROSITE" id="PS50850">
    <property type="entry name" value="MFS"/>
    <property type="match status" value="1"/>
</dbReference>
<feature type="transmembrane region" description="Helical" evidence="6">
    <location>
        <begin position="308"/>
        <end position="331"/>
    </location>
</feature>
<feature type="transmembrane region" description="Helical" evidence="6">
    <location>
        <begin position="370"/>
        <end position="389"/>
    </location>
</feature>
<evidence type="ECO:0000256" key="4">
    <source>
        <dbReference type="ARBA" id="ARBA00022989"/>
    </source>
</evidence>
<evidence type="ECO:0000256" key="6">
    <source>
        <dbReference type="SAM" id="Phobius"/>
    </source>
</evidence>
<feature type="transmembrane region" description="Helical" evidence="6">
    <location>
        <begin position="253"/>
        <end position="276"/>
    </location>
</feature>
<feature type="transmembrane region" description="Helical" evidence="6">
    <location>
        <begin position="283"/>
        <end position="302"/>
    </location>
</feature>
<dbReference type="InterPro" id="IPR036259">
    <property type="entry name" value="MFS_trans_sf"/>
</dbReference>
<gene>
    <name evidence="8" type="ORF">ACFPL4_11115</name>
</gene>
<feature type="transmembrane region" description="Helical" evidence="6">
    <location>
        <begin position="116"/>
        <end position="133"/>
    </location>
</feature>
<reference evidence="9" key="1">
    <citation type="journal article" date="2019" name="Int. J. Syst. Evol. Microbiol.">
        <title>The Global Catalogue of Microorganisms (GCM) 10K type strain sequencing project: providing services to taxonomists for standard genome sequencing and annotation.</title>
        <authorList>
            <consortium name="The Broad Institute Genomics Platform"/>
            <consortium name="The Broad Institute Genome Sequencing Center for Infectious Disease"/>
            <person name="Wu L."/>
            <person name="Ma J."/>
        </authorList>
    </citation>
    <scope>NUCLEOTIDE SEQUENCE [LARGE SCALE GENOMIC DNA]</scope>
    <source>
        <strain evidence="9">ICMP 257</strain>
    </source>
</reference>
<keyword evidence="4 6" id="KW-1133">Transmembrane helix</keyword>
<organism evidence="8 9">
    <name type="scientific">Streptomyces atroolivaceus</name>
    <dbReference type="NCBI Taxonomy" id="66869"/>
    <lineage>
        <taxon>Bacteria</taxon>
        <taxon>Bacillati</taxon>
        <taxon>Actinomycetota</taxon>
        <taxon>Actinomycetes</taxon>
        <taxon>Kitasatosporales</taxon>
        <taxon>Streptomycetaceae</taxon>
        <taxon>Streptomyces</taxon>
    </lineage>
</organism>
<dbReference type="RefSeq" id="WP_033299343.1">
    <property type="nucleotide sequence ID" value="NZ_JBHSJE010000002.1"/>
</dbReference>
<keyword evidence="2" id="KW-1003">Cell membrane</keyword>
<dbReference type="SUPFAM" id="SSF103473">
    <property type="entry name" value="MFS general substrate transporter"/>
    <property type="match status" value="1"/>
</dbReference>
<name>A0ABV9V7N6_STRAZ</name>
<dbReference type="InterPro" id="IPR011701">
    <property type="entry name" value="MFS"/>
</dbReference>
<keyword evidence="3 6" id="KW-0812">Transmembrane</keyword>
<accession>A0ABV9V7N6</accession>
<dbReference type="Gene3D" id="1.20.1250.20">
    <property type="entry name" value="MFS general substrate transporter like domains"/>
    <property type="match status" value="1"/>
</dbReference>
<proteinExistence type="predicted"/>
<feature type="transmembrane region" description="Helical" evidence="6">
    <location>
        <begin position="16"/>
        <end position="38"/>
    </location>
</feature>
<sequence length="399" mass="40190">MPAVTPALAVPARSPVAGWLGVVSVMVGIFSLVTTEILPIGLLTPIGATFGISDGGAGLMMTVPGVLAAVAAPVVTVVTRRIDRRVMLCALMLLLTVADFLAAAAPAYWVMISSRVLVGLAIGAFWSIGAGIAPRLVPPHQVGRATAVIFSAVPLGSVIGVPLGVLLGDAAGWRTAFTAMGILTSVVCGALVVLMPPLPPESTTGLGVLTGLIGVARIRAGLLVTFLVVLAHFGAYTYVTPFLEQETHAGPRFVTVVLLVYGTAGVVGNFAAGALVRRSLRATFGVAAGMTAASTLLLPVIGTAEGGAVVLLIVWGLAYGAVPVCSQMWFLTSAPRTPEAASVLFTSSFQATIALGALAGGVVVDAVSPAAVMLLGGATAALAPVLLRVTGGPYGRPYP</sequence>
<dbReference type="Pfam" id="PF07690">
    <property type="entry name" value="MFS_1"/>
    <property type="match status" value="1"/>
</dbReference>
<dbReference type="Proteomes" id="UP001595908">
    <property type="component" value="Unassembled WGS sequence"/>
</dbReference>
<dbReference type="InterPro" id="IPR050189">
    <property type="entry name" value="MFS_Efflux_Transporters"/>
</dbReference>
<evidence type="ECO:0000256" key="5">
    <source>
        <dbReference type="ARBA" id="ARBA00023136"/>
    </source>
</evidence>
<comment type="caution">
    <text evidence="8">The sequence shown here is derived from an EMBL/GenBank/DDBJ whole genome shotgun (WGS) entry which is preliminary data.</text>
</comment>
<evidence type="ECO:0000256" key="1">
    <source>
        <dbReference type="ARBA" id="ARBA00004651"/>
    </source>
</evidence>
<evidence type="ECO:0000256" key="3">
    <source>
        <dbReference type="ARBA" id="ARBA00022692"/>
    </source>
</evidence>